<dbReference type="AlphaFoldDB" id="A0A8B5W248"/>
<dbReference type="Gene3D" id="6.10.140.2190">
    <property type="match status" value="1"/>
</dbReference>
<accession>A0A8B5W248</accession>
<dbReference type="Proteomes" id="UP000316316">
    <property type="component" value="Unassembled WGS sequence"/>
</dbReference>
<name>A0A8B5W248_ENTAV</name>
<reference evidence="1 2" key="1">
    <citation type="submission" date="2017-10" db="EMBL/GenBank/DDBJ databases">
        <title>FDA dAtabase for Regulatory Grade micrObial Sequences (FDA-ARGOS): Supporting development and validation of Infectious Disease Dx tests.</title>
        <authorList>
            <person name="Campos J."/>
            <person name="Goldberg B."/>
            <person name="Tallon L.J."/>
            <person name="Sadzewicz L."/>
            <person name="Sengamalay N."/>
            <person name="Ott S."/>
            <person name="Godinez A."/>
            <person name="Nagaraj S."/>
            <person name="Vyas G."/>
            <person name="Aluvathingal J."/>
            <person name="Nadendla S."/>
            <person name="Geyer C."/>
            <person name="Nandy P."/>
            <person name="Hobson J."/>
            <person name="Sichtig H."/>
        </authorList>
    </citation>
    <scope>NUCLEOTIDE SEQUENCE [LARGE SCALE GENOMIC DNA]</scope>
    <source>
        <strain evidence="1 2">FDAARGOS_185</strain>
    </source>
</reference>
<dbReference type="RefSeq" id="WP_144324646.1">
    <property type="nucleotide sequence ID" value="NZ_PDXQ01000001.1"/>
</dbReference>
<sequence length="169" mass="18523">MADIVQLKEDGVAKYLKTHVNAIDGVDGVLVKATGNETILGTKNFQDGIQVSGKNPVLTKPTLDKAYIDKNNNASVVADGAMQLYRRGDTVFLTGSIQLSASKYNQGLWFDLPAWAAPPEHVRMYFNTSEKMILLSFNPSKLNNIVCVDQVAKDAWITGSACWLAKNPY</sequence>
<gene>
    <name evidence="1" type="ORF">AUF17_04180</name>
</gene>
<organism evidence="1 2">
    <name type="scientific">Enterococcus avium</name>
    <name type="common">Streptococcus avium</name>
    <dbReference type="NCBI Taxonomy" id="33945"/>
    <lineage>
        <taxon>Bacteria</taxon>
        <taxon>Bacillati</taxon>
        <taxon>Bacillota</taxon>
        <taxon>Bacilli</taxon>
        <taxon>Lactobacillales</taxon>
        <taxon>Enterococcaceae</taxon>
        <taxon>Enterococcus</taxon>
    </lineage>
</organism>
<proteinExistence type="predicted"/>
<evidence type="ECO:0000313" key="1">
    <source>
        <dbReference type="EMBL" id="TRZ33316.1"/>
    </source>
</evidence>
<dbReference type="EMBL" id="PDXQ01000001">
    <property type="protein sequence ID" value="TRZ33316.1"/>
    <property type="molecule type" value="Genomic_DNA"/>
</dbReference>
<protein>
    <submittedName>
        <fullName evidence="1">Uncharacterized protein</fullName>
    </submittedName>
</protein>
<comment type="caution">
    <text evidence="1">The sequence shown here is derived from an EMBL/GenBank/DDBJ whole genome shotgun (WGS) entry which is preliminary data.</text>
</comment>
<evidence type="ECO:0000313" key="2">
    <source>
        <dbReference type="Proteomes" id="UP000316316"/>
    </source>
</evidence>